<feature type="binding site" evidence="13 15">
    <location>
        <position position="422"/>
    </location>
    <ligand>
        <name>IMP</name>
        <dbReference type="ChEBI" id="CHEBI:58053"/>
    </ligand>
</feature>
<name>U2MYM0_9BACT</name>
<dbReference type="PIRSF" id="PIRSF000130">
    <property type="entry name" value="IMPDH"/>
    <property type="match status" value="1"/>
</dbReference>
<gene>
    <name evidence="13 22" type="primary">guaB</name>
    <name evidence="22" type="ORF">HMPREF1218_1088</name>
</gene>
<feature type="binding site" evidence="13 15">
    <location>
        <position position="307"/>
    </location>
    <ligand>
        <name>IMP</name>
        <dbReference type="ChEBI" id="CHEBI:58053"/>
    </ligand>
</feature>
<comment type="subunit">
    <text evidence="3 13">Homotetramer.</text>
</comment>
<dbReference type="EMBL" id="AWET01000004">
    <property type="protein sequence ID" value="ERK04304.1"/>
    <property type="molecule type" value="Genomic_DNA"/>
</dbReference>
<dbReference type="GO" id="GO:0006183">
    <property type="term" value="P:GTP biosynthetic process"/>
    <property type="evidence" value="ECO:0007669"/>
    <property type="project" value="TreeGrafter"/>
</dbReference>
<evidence type="ECO:0000256" key="18">
    <source>
        <dbReference type="PROSITE-ProRule" id="PRU00703"/>
    </source>
</evidence>
<dbReference type="GO" id="GO:0003938">
    <property type="term" value="F:IMP dehydrogenase activity"/>
    <property type="evidence" value="ECO:0007669"/>
    <property type="project" value="UniProtKB-UniRule"/>
</dbReference>
<accession>U2MYM0</accession>
<feature type="binding site" evidence="13">
    <location>
        <position position="475"/>
    </location>
    <ligand>
        <name>K(+)</name>
        <dbReference type="ChEBI" id="CHEBI:29103"/>
        <note>ligand shared between two tetrameric partners</note>
    </ligand>
</feature>
<feature type="active site" description="Proton acceptor" evidence="13 14">
    <location>
        <position position="407"/>
    </location>
</feature>
<feature type="binding site" description="in other chain" evidence="13 17">
    <location>
        <position position="309"/>
    </location>
    <ligand>
        <name>K(+)</name>
        <dbReference type="ChEBI" id="CHEBI:29103"/>
        <note>ligand shared between two tetrameric partners</note>
    </ligand>
</feature>
<feature type="binding site" evidence="13">
    <location>
        <position position="476"/>
    </location>
    <ligand>
        <name>K(+)</name>
        <dbReference type="ChEBI" id="CHEBI:29103"/>
        <note>ligand shared between two tetrameric partners</note>
    </ligand>
</feature>
<dbReference type="RefSeq" id="WP_021582910.1">
    <property type="nucleotide sequence ID" value="NZ_AWET01000004.1"/>
</dbReference>
<dbReference type="CDD" id="cd00381">
    <property type="entry name" value="IMPDH"/>
    <property type="match status" value="1"/>
</dbReference>
<dbReference type="GO" id="GO:0006177">
    <property type="term" value="P:GMP biosynthetic process"/>
    <property type="evidence" value="ECO:0007669"/>
    <property type="project" value="UniProtKB-UniRule"/>
</dbReference>
<dbReference type="UniPathway" id="UPA00601">
    <property type="reaction ID" value="UER00295"/>
</dbReference>
<dbReference type="HAMAP" id="MF_01964">
    <property type="entry name" value="IMPDH"/>
    <property type="match status" value="1"/>
</dbReference>
<dbReference type="InterPro" id="IPR000644">
    <property type="entry name" value="CBS_dom"/>
</dbReference>
<dbReference type="SMART" id="SM01240">
    <property type="entry name" value="IMPDH"/>
    <property type="match status" value="1"/>
</dbReference>
<evidence type="ECO:0000256" key="9">
    <source>
        <dbReference type="ARBA" id="ARBA00023002"/>
    </source>
</evidence>
<evidence type="ECO:0000256" key="3">
    <source>
        <dbReference type="ARBA" id="ARBA00011881"/>
    </source>
</evidence>
<dbReference type="SUPFAM" id="SSF54631">
    <property type="entry name" value="CBS-domain pair"/>
    <property type="match status" value="1"/>
</dbReference>
<dbReference type="Gene3D" id="3.20.20.70">
    <property type="entry name" value="Aldolase class I"/>
    <property type="match status" value="1"/>
</dbReference>
<dbReference type="PATRIC" id="fig|1081904.3.peg.116"/>
<dbReference type="InterPro" id="IPR046342">
    <property type="entry name" value="CBS_dom_sf"/>
</dbReference>
<evidence type="ECO:0000256" key="7">
    <source>
        <dbReference type="ARBA" id="ARBA00022755"/>
    </source>
</evidence>
<evidence type="ECO:0000256" key="1">
    <source>
        <dbReference type="ARBA" id="ARBA00001958"/>
    </source>
</evidence>
<evidence type="ECO:0000259" key="21">
    <source>
        <dbReference type="PROSITE" id="PS51371"/>
    </source>
</evidence>
<dbReference type="EC" id="1.1.1.205" evidence="13 20"/>
<keyword evidence="6 13" id="KW-0332">GMP biosynthesis</keyword>
<feature type="domain" description="CBS" evidence="21">
    <location>
        <begin position="158"/>
        <end position="218"/>
    </location>
</feature>
<evidence type="ECO:0000256" key="11">
    <source>
        <dbReference type="ARBA" id="ARBA00023122"/>
    </source>
</evidence>
<feature type="binding site" evidence="16">
    <location>
        <begin position="252"/>
        <end position="254"/>
    </location>
    <ligand>
        <name>NAD(+)</name>
        <dbReference type="ChEBI" id="CHEBI:57540"/>
    </ligand>
</feature>
<organism evidence="22 23">
    <name type="scientific">Hoylesella pleuritidis F0068</name>
    <dbReference type="NCBI Taxonomy" id="1081904"/>
    <lineage>
        <taxon>Bacteria</taxon>
        <taxon>Pseudomonadati</taxon>
        <taxon>Bacteroidota</taxon>
        <taxon>Bacteroidia</taxon>
        <taxon>Bacteroidales</taxon>
        <taxon>Prevotellaceae</taxon>
        <taxon>Hoylesella</taxon>
    </lineage>
</organism>
<dbReference type="Proteomes" id="UP000016600">
    <property type="component" value="Unassembled WGS sequence"/>
</dbReference>
<feature type="domain" description="CBS" evidence="21">
    <location>
        <begin position="98"/>
        <end position="156"/>
    </location>
</feature>
<keyword evidence="5" id="KW-0677">Repeat</keyword>
<dbReference type="Pfam" id="PF00478">
    <property type="entry name" value="IMPDH"/>
    <property type="match status" value="1"/>
</dbReference>
<keyword evidence="23" id="KW-1185">Reference proteome</keyword>
<comment type="caution">
    <text evidence="13">Lacks conserved residue(s) required for the propagation of feature annotation.</text>
</comment>
<dbReference type="PANTHER" id="PTHR11911:SF111">
    <property type="entry name" value="INOSINE-5'-MONOPHOSPHATE DEHYDROGENASE"/>
    <property type="match status" value="1"/>
</dbReference>
<dbReference type="SMART" id="SM00116">
    <property type="entry name" value="CBS"/>
    <property type="match status" value="2"/>
</dbReference>
<evidence type="ECO:0000256" key="16">
    <source>
        <dbReference type="PIRSR" id="PIRSR000130-3"/>
    </source>
</evidence>
<protein>
    <recommendedName>
        <fullName evidence="13 20">Inosine-5'-monophosphate dehydrogenase</fullName>
        <shortName evidence="13">IMP dehydrogenase</shortName>
        <shortName evidence="13">IMPD</shortName>
        <shortName evidence="13">IMPDH</shortName>
        <ecNumber evidence="13 20">1.1.1.205</ecNumber>
    </recommendedName>
</protein>
<evidence type="ECO:0000256" key="13">
    <source>
        <dbReference type="HAMAP-Rule" id="MF_01964"/>
    </source>
</evidence>
<keyword evidence="11 18" id="KW-0129">CBS domain</keyword>
<dbReference type="InterPro" id="IPR013785">
    <property type="entry name" value="Aldolase_TIM"/>
</dbReference>
<comment type="function">
    <text evidence="13">Catalyzes the conversion of inosine 5'-phosphate (IMP) to xanthosine 5'-phosphate (XMP), the first committed and rate-limiting step in the de novo synthesis of guanine nucleotides, and therefore plays an important role in the regulation of cell growth.</text>
</comment>
<keyword evidence="9 13" id="KW-0560">Oxidoreductase</keyword>
<dbReference type="InterPro" id="IPR001093">
    <property type="entry name" value="IMP_DH_GMPRt"/>
</dbReference>
<evidence type="ECO:0000256" key="17">
    <source>
        <dbReference type="PIRSR" id="PIRSR000130-4"/>
    </source>
</evidence>
<dbReference type="PROSITE" id="PS00487">
    <property type="entry name" value="IMP_DH_GMP_RED"/>
    <property type="match status" value="1"/>
</dbReference>
<feature type="binding site" evidence="13">
    <location>
        <position position="252"/>
    </location>
    <ligand>
        <name>NAD(+)</name>
        <dbReference type="ChEBI" id="CHEBI:57540"/>
    </ligand>
</feature>
<evidence type="ECO:0000256" key="10">
    <source>
        <dbReference type="ARBA" id="ARBA00023027"/>
    </source>
</evidence>
<feature type="binding site" evidence="13 15">
    <location>
        <begin position="389"/>
        <end position="393"/>
    </location>
    <ligand>
        <name>IMP</name>
        <dbReference type="ChEBI" id="CHEBI:58053"/>
    </ligand>
</feature>
<keyword evidence="8 13" id="KW-0630">Potassium</keyword>
<evidence type="ECO:0000313" key="22">
    <source>
        <dbReference type="EMBL" id="ERK04304.1"/>
    </source>
</evidence>
<comment type="similarity">
    <text evidence="2 13 19">Belongs to the IMPDH/GMPR family.</text>
</comment>
<dbReference type="PROSITE" id="PS51371">
    <property type="entry name" value="CBS"/>
    <property type="match status" value="2"/>
</dbReference>
<dbReference type="InterPro" id="IPR005990">
    <property type="entry name" value="IMP_DH"/>
</dbReference>
<feature type="binding site" evidence="13 15">
    <location>
        <begin position="342"/>
        <end position="344"/>
    </location>
    <ligand>
        <name>IMP</name>
        <dbReference type="ChEBI" id="CHEBI:58053"/>
    </ligand>
</feature>
<evidence type="ECO:0000256" key="6">
    <source>
        <dbReference type="ARBA" id="ARBA00022749"/>
    </source>
</evidence>
<evidence type="ECO:0000256" key="2">
    <source>
        <dbReference type="ARBA" id="ARBA00005502"/>
    </source>
</evidence>
<comment type="caution">
    <text evidence="22">The sequence shown here is derived from an EMBL/GenBank/DDBJ whole genome shotgun (WGS) entry which is preliminary data.</text>
</comment>
<dbReference type="Pfam" id="PF00571">
    <property type="entry name" value="CBS"/>
    <property type="match status" value="2"/>
</dbReference>
<feature type="binding site" evidence="13 15">
    <location>
        <begin position="365"/>
        <end position="366"/>
    </location>
    <ligand>
        <name>IMP</name>
        <dbReference type="ChEBI" id="CHEBI:58053"/>
    </ligand>
</feature>
<dbReference type="GO" id="GO:0046872">
    <property type="term" value="F:metal ion binding"/>
    <property type="evidence" value="ECO:0007669"/>
    <property type="project" value="UniProtKB-UniRule"/>
</dbReference>
<evidence type="ECO:0000313" key="23">
    <source>
        <dbReference type="Proteomes" id="UP000016600"/>
    </source>
</evidence>
<dbReference type="PANTHER" id="PTHR11911">
    <property type="entry name" value="INOSINE-5-MONOPHOSPHATE DEHYDROGENASE RELATED"/>
    <property type="match status" value="1"/>
</dbReference>
<feature type="binding site" evidence="13 16">
    <location>
        <begin position="302"/>
        <end position="304"/>
    </location>
    <ligand>
        <name>NAD(+)</name>
        <dbReference type="ChEBI" id="CHEBI:57540"/>
    </ligand>
</feature>
<dbReference type="InterPro" id="IPR015875">
    <property type="entry name" value="IMP_DH/GMP_Rdtase_CS"/>
</dbReference>
<dbReference type="NCBIfam" id="TIGR01302">
    <property type="entry name" value="IMP_dehydrog"/>
    <property type="match status" value="1"/>
</dbReference>
<dbReference type="CDD" id="cd04601">
    <property type="entry name" value="CBS_pair_IMPDH"/>
    <property type="match status" value="1"/>
</dbReference>
<dbReference type="SUPFAM" id="SSF51412">
    <property type="entry name" value="Inosine monophosphate dehydrogenase (IMPDH)"/>
    <property type="match status" value="1"/>
</dbReference>
<keyword evidence="10 13" id="KW-0520">NAD</keyword>
<evidence type="ECO:0000256" key="14">
    <source>
        <dbReference type="PIRSR" id="PIRSR000130-1"/>
    </source>
</evidence>
<evidence type="ECO:0000256" key="20">
    <source>
        <dbReference type="RuleBase" id="RU003928"/>
    </source>
</evidence>
<keyword evidence="7 13" id="KW-0658">Purine biosynthesis</keyword>
<comment type="activity regulation">
    <text evidence="13">Mycophenolic acid (MPA) is a non-competitive inhibitor that prevents formation of the closed enzyme conformation by binding to the same site as the amobile flap. In contrast, mizoribine monophosphate (MZP) is a competitive inhibitor that induces the closed conformation. MPA is a potent inhibitor of mammalian IMPDHs but a poor inhibitor of the bacterial enzymes. MZP is a more potent inhibitor of bacterial IMPDH.</text>
</comment>
<evidence type="ECO:0000256" key="15">
    <source>
        <dbReference type="PIRSR" id="PIRSR000130-2"/>
    </source>
</evidence>
<evidence type="ECO:0000256" key="4">
    <source>
        <dbReference type="ARBA" id="ARBA00022723"/>
    </source>
</evidence>
<feature type="active site" description="Thioimidate intermediate" evidence="13 14">
    <location>
        <position position="309"/>
    </location>
</feature>
<proteinExistence type="inferred from homology"/>
<dbReference type="GO" id="GO:0000166">
    <property type="term" value="F:nucleotide binding"/>
    <property type="evidence" value="ECO:0007669"/>
    <property type="project" value="UniProtKB-UniRule"/>
</dbReference>
<comment type="cofactor">
    <cofactor evidence="1 13">
        <name>K(+)</name>
        <dbReference type="ChEBI" id="CHEBI:29103"/>
    </cofactor>
</comment>
<feature type="binding site" evidence="13">
    <location>
        <position position="477"/>
    </location>
    <ligand>
        <name>K(+)</name>
        <dbReference type="ChEBI" id="CHEBI:29103"/>
        <note>ligand shared between two tetrameric partners</note>
    </ligand>
</feature>
<evidence type="ECO:0000256" key="8">
    <source>
        <dbReference type="ARBA" id="ARBA00022958"/>
    </source>
</evidence>
<evidence type="ECO:0000256" key="5">
    <source>
        <dbReference type="ARBA" id="ARBA00022737"/>
    </source>
</evidence>
<feature type="binding site" description="in other chain" evidence="13 17">
    <location>
        <position position="304"/>
    </location>
    <ligand>
        <name>K(+)</name>
        <dbReference type="ChEBI" id="CHEBI:29103"/>
        <note>ligand shared between two tetrameric partners</note>
    </ligand>
</feature>
<reference evidence="22 23" key="1">
    <citation type="submission" date="2013-08" db="EMBL/GenBank/DDBJ databases">
        <authorList>
            <person name="Durkin A.S."/>
            <person name="Haft D.R."/>
            <person name="McCorrison J."/>
            <person name="Torralba M."/>
            <person name="Gillis M."/>
            <person name="Haft D.H."/>
            <person name="Methe B."/>
            <person name="Sutton G."/>
            <person name="Nelson K.E."/>
        </authorList>
    </citation>
    <scope>NUCLEOTIDE SEQUENCE [LARGE SCALE GENOMIC DNA]</scope>
    <source>
        <strain evidence="22 23">F0068</strain>
    </source>
</reference>
<keyword evidence="4 13" id="KW-0479">Metal-binding</keyword>
<dbReference type="FunFam" id="3.20.20.70:FF:000003">
    <property type="entry name" value="GMP reductase"/>
    <property type="match status" value="1"/>
</dbReference>
<dbReference type="AlphaFoldDB" id="U2MYM0"/>
<evidence type="ECO:0000256" key="12">
    <source>
        <dbReference type="ARBA" id="ARBA00048028"/>
    </source>
</evidence>
<feature type="binding site" description="in other chain" evidence="13 17">
    <location>
        <position position="306"/>
    </location>
    <ligand>
        <name>K(+)</name>
        <dbReference type="ChEBI" id="CHEBI:29103"/>
        <note>ligand shared between two tetrameric partners</note>
    </ligand>
</feature>
<comment type="catalytic activity">
    <reaction evidence="12 13 20">
        <text>IMP + NAD(+) + H2O = XMP + NADH + H(+)</text>
        <dbReference type="Rhea" id="RHEA:11708"/>
        <dbReference type="ChEBI" id="CHEBI:15377"/>
        <dbReference type="ChEBI" id="CHEBI:15378"/>
        <dbReference type="ChEBI" id="CHEBI:57464"/>
        <dbReference type="ChEBI" id="CHEBI:57540"/>
        <dbReference type="ChEBI" id="CHEBI:57945"/>
        <dbReference type="ChEBI" id="CHEBI:58053"/>
        <dbReference type="EC" id="1.1.1.205"/>
    </reaction>
</comment>
<sequence length="494" mass="52982">MSSFVADKIEMDGLTFDDVLLIPAYSEVLPKSVTLETKFSRSISLKVPFVTAAMDTVTESSMAIAIAREGGIGVIHKNMSIDEQAHNVATVKRAENGMIYDPVTIRRGCTVQDALAIMQDYHIGGIPVIDDENHLVGIVTNRDLRFERRLDKSIDEVMTSENLITTHQQTDLTSAAQILQEYKIEKLPVVDAQNHLVGLITYKDITKAKDKPMACKDEKGRLRVAAGVGVTADTLARMQALVEAGADAVVIDTAHGHSKSVIEKLREAKLSFPKVDIVVGNVATGAAAKMLVDNGADAVKVGIGPGSICTTRVVAGVGVPQLSAVYDVYCALKGTDVPLIADGGLRYSGDIVKALAAGGSSVMIGSLVAGTEESPGETIIFNGRKFKSYRGMGSLEAMEQKNGSKDRYFQGETSDVKKLVPEGIAGRVPYKGTVQEVIYQLIGGLRSGMGYCGAETIDRLHEARFVRITNAGVMESHPHDITITSEAPNYSRPE</sequence>
<comment type="pathway">
    <text evidence="13 20">Purine metabolism; XMP biosynthesis via de novo pathway; XMP from IMP: step 1/1.</text>
</comment>
<evidence type="ECO:0000256" key="19">
    <source>
        <dbReference type="RuleBase" id="RU003927"/>
    </source>
</evidence>